<evidence type="ECO:0000256" key="1">
    <source>
        <dbReference type="SAM" id="MobiDB-lite"/>
    </source>
</evidence>
<reference evidence="3" key="1">
    <citation type="submission" date="2014-11" db="EMBL/GenBank/DDBJ databases">
        <authorList>
            <person name="Geib S."/>
        </authorList>
    </citation>
    <scope>NUCLEOTIDE SEQUENCE</scope>
</reference>
<evidence type="ECO:0000256" key="2">
    <source>
        <dbReference type="SAM" id="SignalP"/>
    </source>
</evidence>
<reference evidence="3" key="2">
    <citation type="journal article" date="2015" name="Gigascience">
        <title>Reconstructing a comprehensive transcriptome assembly of a white-pupal translocated strain of the pest fruit fly Bactrocera cucurbitae.</title>
        <authorList>
            <person name="Sim S.B."/>
            <person name="Calla B."/>
            <person name="Hall B."/>
            <person name="DeRego T."/>
            <person name="Geib S.M."/>
        </authorList>
    </citation>
    <scope>NUCLEOTIDE SEQUENCE</scope>
</reference>
<feature type="region of interest" description="Disordered" evidence="1">
    <location>
        <begin position="91"/>
        <end position="292"/>
    </location>
</feature>
<proteinExistence type="predicted"/>
<keyword evidence="2" id="KW-0732">Signal</keyword>
<feature type="signal peptide" evidence="2">
    <location>
        <begin position="1"/>
        <end position="23"/>
    </location>
</feature>
<accession>A0A0A1WMY2</accession>
<feature type="compositionally biased region" description="Basic and acidic residues" evidence="1">
    <location>
        <begin position="94"/>
        <end position="140"/>
    </location>
</feature>
<feature type="chain" id="PRO_5001993992" evidence="2">
    <location>
        <begin position="24"/>
        <end position="359"/>
    </location>
</feature>
<feature type="compositionally biased region" description="Basic and acidic residues" evidence="1">
    <location>
        <begin position="206"/>
        <end position="222"/>
    </location>
</feature>
<feature type="compositionally biased region" description="Acidic residues" evidence="1">
    <location>
        <begin position="177"/>
        <end position="186"/>
    </location>
</feature>
<name>A0A0A1WMY2_ZEUCU</name>
<feature type="compositionally biased region" description="Basic and acidic residues" evidence="1">
    <location>
        <begin position="231"/>
        <end position="276"/>
    </location>
</feature>
<gene>
    <name evidence="3" type="ORF">g.14806</name>
</gene>
<dbReference type="EMBL" id="GBXI01014457">
    <property type="protein sequence ID" value="JAC99834.1"/>
    <property type="molecule type" value="Transcribed_RNA"/>
</dbReference>
<sequence length="359" mass="38897">MSLKLYVFAALSILLYTSAPVQAGVLRADKPSEAPVTEVPANVNEQPESTTIQIIVGDEVALSRDEDATVKIAVASLDPAPGTVEGIEITLETVGDKAEEPKPTDAGDKQKDEEVPEKKDESALSRDEAATIKVKAHETDDLAQSAPASSAETIGSPQKSSKLLLLSTPRLAREQEENIAEPEDVDINTAVSTDDTTELSVEIELDTDKSSEGSAEDKKTTTTEEPSFLTRVRDAIFGKKTEEETTKATLDKKEEAPKPSDEVLKADKEEIKKDDEVSIPAAAEQTPEPHNDNAATAVLIETEADYVLVDSDVEHLEHLGSFTHAESEEYLQPIVHSVEVVPSHFEEPLLFSSSYVHAW</sequence>
<feature type="compositionally biased region" description="Acidic residues" evidence="1">
    <location>
        <begin position="195"/>
        <end position="205"/>
    </location>
</feature>
<organism evidence="3">
    <name type="scientific">Zeugodacus cucurbitae</name>
    <name type="common">Melon fruit fly</name>
    <name type="synonym">Bactrocera cucurbitae</name>
    <dbReference type="NCBI Taxonomy" id="28588"/>
    <lineage>
        <taxon>Eukaryota</taxon>
        <taxon>Metazoa</taxon>
        <taxon>Ecdysozoa</taxon>
        <taxon>Arthropoda</taxon>
        <taxon>Hexapoda</taxon>
        <taxon>Insecta</taxon>
        <taxon>Pterygota</taxon>
        <taxon>Neoptera</taxon>
        <taxon>Endopterygota</taxon>
        <taxon>Diptera</taxon>
        <taxon>Brachycera</taxon>
        <taxon>Muscomorpha</taxon>
        <taxon>Tephritoidea</taxon>
        <taxon>Tephritidae</taxon>
        <taxon>Zeugodacus</taxon>
        <taxon>Zeugodacus</taxon>
    </lineage>
</organism>
<protein>
    <submittedName>
        <fullName evidence="3">Uncharacterized protein</fullName>
    </submittedName>
</protein>
<evidence type="ECO:0000313" key="3">
    <source>
        <dbReference type="EMBL" id="JAC99834.1"/>
    </source>
</evidence>
<feature type="compositionally biased region" description="Polar residues" evidence="1">
    <location>
        <begin position="146"/>
        <end position="158"/>
    </location>
</feature>
<dbReference type="AlphaFoldDB" id="A0A0A1WMY2"/>